<keyword evidence="3 5" id="KW-0067">ATP-binding</keyword>
<evidence type="ECO:0000259" key="4">
    <source>
        <dbReference type="PROSITE" id="PS50893"/>
    </source>
</evidence>
<dbReference type="GO" id="GO:0005886">
    <property type="term" value="C:plasma membrane"/>
    <property type="evidence" value="ECO:0007669"/>
    <property type="project" value="TreeGrafter"/>
</dbReference>
<name>A0A2P8DLN4_9ACTN</name>
<organism evidence="5 6">
    <name type="scientific">Murinocardiopsis flavida</name>
    <dbReference type="NCBI Taxonomy" id="645275"/>
    <lineage>
        <taxon>Bacteria</taxon>
        <taxon>Bacillati</taxon>
        <taxon>Actinomycetota</taxon>
        <taxon>Actinomycetes</taxon>
        <taxon>Streptosporangiales</taxon>
        <taxon>Nocardiopsidaceae</taxon>
        <taxon>Murinocardiopsis</taxon>
    </lineage>
</organism>
<gene>
    <name evidence="5" type="ORF">CLV63_106187</name>
</gene>
<dbReference type="PANTHER" id="PTHR45772:SF4">
    <property type="entry name" value="ABC TRANSPORTER ATP-BINDING PROTEIN"/>
    <property type="match status" value="1"/>
</dbReference>
<evidence type="ECO:0000256" key="2">
    <source>
        <dbReference type="ARBA" id="ARBA00022741"/>
    </source>
</evidence>
<dbReference type="GO" id="GO:0005524">
    <property type="term" value="F:ATP binding"/>
    <property type="evidence" value="ECO:0007669"/>
    <property type="project" value="UniProtKB-KW"/>
</dbReference>
<accession>A0A2P8DLN4</accession>
<dbReference type="PANTHER" id="PTHR45772">
    <property type="entry name" value="CONSERVED COMPONENT OF ABC TRANSPORTER FOR NATURAL AMINO ACIDS-RELATED"/>
    <property type="match status" value="1"/>
</dbReference>
<dbReference type="SUPFAM" id="SSF52540">
    <property type="entry name" value="P-loop containing nucleoside triphosphate hydrolases"/>
    <property type="match status" value="1"/>
</dbReference>
<dbReference type="InterPro" id="IPR032823">
    <property type="entry name" value="BCA_ABC_TP_C"/>
</dbReference>
<dbReference type="PROSITE" id="PS50893">
    <property type="entry name" value="ABC_TRANSPORTER_2"/>
    <property type="match status" value="1"/>
</dbReference>
<keyword evidence="2" id="KW-0547">Nucleotide-binding</keyword>
<dbReference type="Proteomes" id="UP000240542">
    <property type="component" value="Unassembled WGS sequence"/>
</dbReference>
<evidence type="ECO:0000256" key="1">
    <source>
        <dbReference type="ARBA" id="ARBA00022448"/>
    </source>
</evidence>
<dbReference type="InterPro" id="IPR051120">
    <property type="entry name" value="ABC_AA/LPS_Transport"/>
</dbReference>
<dbReference type="GO" id="GO:0016887">
    <property type="term" value="F:ATP hydrolysis activity"/>
    <property type="evidence" value="ECO:0007669"/>
    <property type="project" value="InterPro"/>
</dbReference>
<dbReference type="RefSeq" id="WP_106582866.1">
    <property type="nucleotide sequence ID" value="NZ_PYGA01000006.1"/>
</dbReference>
<keyword evidence="1" id="KW-0813">Transport</keyword>
<dbReference type="InterPro" id="IPR003439">
    <property type="entry name" value="ABC_transporter-like_ATP-bd"/>
</dbReference>
<reference evidence="5 6" key="1">
    <citation type="submission" date="2018-03" db="EMBL/GenBank/DDBJ databases">
        <title>Genomic Encyclopedia of Archaeal and Bacterial Type Strains, Phase II (KMG-II): from individual species to whole genera.</title>
        <authorList>
            <person name="Goeker M."/>
        </authorList>
    </citation>
    <scope>NUCLEOTIDE SEQUENCE [LARGE SCALE GENOMIC DNA]</scope>
    <source>
        <strain evidence="5 6">DSM 45312</strain>
    </source>
</reference>
<keyword evidence="6" id="KW-1185">Reference proteome</keyword>
<dbReference type="OrthoDB" id="4350300at2"/>
<dbReference type="EMBL" id="PYGA01000006">
    <property type="protein sequence ID" value="PSK98139.1"/>
    <property type="molecule type" value="Genomic_DNA"/>
</dbReference>
<feature type="domain" description="ABC transporter" evidence="4">
    <location>
        <begin position="10"/>
        <end position="256"/>
    </location>
</feature>
<evidence type="ECO:0000313" key="6">
    <source>
        <dbReference type="Proteomes" id="UP000240542"/>
    </source>
</evidence>
<comment type="caution">
    <text evidence="5">The sequence shown here is derived from an EMBL/GenBank/DDBJ whole genome shotgun (WGS) entry which is preliminary data.</text>
</comment>
<dbReference type="AlphaFoldDB" id="A0A2P8DLN4"/>
<evidence type="ECO:0000313" key="5">
    <source>
        <dbReference type="EMBL" id="PSK98139.1"/>
    </source>
</evidence>
<dbReference type="InterPro" id="IPR027417">
    <property type="entry name" value="P-loop_NTPase"/>
</dbReference>
<evidence type="ECO:0000256" key="3">
    <source>
        <dbReference type="ARBA" id="ARBA00022840"/>
    </source>
</evidence>
<dbReference type="InterPro" id="IPR003593">
    <property type="entry name" value="AAA+_ATPase"/>
</dbReference>
<dbReference type="Pfam" id="PF00005">
    <property type="entry name" value="ABC_tran"/>
    <property type="match status" value="1"/>
</dbReference>
<dbReference type="Pfam" id="PF12399">
    <property type="entry name" value="BCA_ABC_TP_C"/>
    <property type="match status" value="1"/>
</dbReference>
<dbReference type="CDD" id="cd03219">
    <property type="entry name" value="ABC_Mj1267_LivG_branched"/>
    <property type="match status" value="1"/>
</dbReference>
<sequence length="264" mass="27660">MPPDPVDHLLSVHGVSVRFGGLAALDDVRIDVPAGTVAGLIGPNGAGKTTLFNVVSGLLRPDSGRIEWKGRTLRRHRPHDLAGLGIARTFQGLNLFGGLPVLDNVMVGAERFARGGAVSMLTGLGAHGRDERLMRDRAMAVLEEFGIAGTARSLPGTLPFGLQKRVALARAVVAEPELLLLDEPAAGISADDIGALAELIGRLGERMGVLLVEHHVDLVMQVCERITVLDFGRVICAGPPEAVRADPGVAEAYLGTGEEAADDA</sequence>
<proteinExistence type="predicted"/>
<protein>
    <submittedName>
        <fullName evidence="5">Amino acid/amide ABC transporter ATP-binding protein 1 (HAAT family)</fullName>
    </submittedName>
</protein>
<dbReference type="SMART" id="SM00382">
    <property type="entry name" value="AAA"/>
    <property type="match status" value="1"/>
</dbReference>
<dbReference type="Gene3D" id="3.40.50.300">
    <property type="entry name" value="P-loop containing nucleotide triphosphate hydrolases"/>
    <property type="match status" value="1"/>
</dbReference>